<proteinExistence type="predicted"/>
<gene>
    <name evidence="1" type="ORF">S12H4_18259</name>
</gene>
<name>X1S759_9ZZZZ</name>
<dbReference type="AlphaFoldDB" id="X1S759"/>
<accession>X1S759</accession>
<protein>
    <submittedName>
        <fullName evidence="1">Uncharacterized protein</fullName>
    </submittedName>
</protein>
<evidence type="ECO:0000313" key="1">
    <source>
        <dbReference type="EMBL" id="GAI74941.1"/>
    </source>
</evidence>
<organism evidence="1">
    <name type="scientific">marine sediment metagenome</name>
    <dbReference type="NCBI Taxonomy" id="412755"/>
    <lineage>
        <taxon>unclassified sequences</taxon>
        <taxon>metagenomes</taxon>
        <taxon>ecological metagenomes</taxon>
    </lineage>
</organism>
<reference evidence="1" key="1">
    <citation type="journal article" date="2014" name="Front. Microbiol.">
        <title>High frequency of phylogenetically diverse reductive dehalogenase-homologous genes in deep subseafloor sedimentary metagenomes.</title>
        <authorList>
            <person name="Kawai M."/>
            <person name="Futagami T."/>
            <person name="Toyoda A."/>
            <person name="Takaki Y."/>
            <person name="Nishi S."/>
            <person name="Hori S."/>
            <person name="Arai W."/>
            <person name="Tsubouchi T."/>
            <person name="Morono Y."/>
            <person name="Uchiyama I."/>
            <person name="Ito T."/>
            <person name="Fujiyama A."/>
            <person name="Inagaki F."/>
            <person name="Takami H."/>
        </authorList>
    </citation>
    <scope>NUCLEOTIDE SEQUENCE</scope>
    <source>
        <strain evidence="1">Expedition CK06-06</strain>
    </source>
</reference>
<comment type="caution">
    <text evidence="1">The sequence shown here is derived from an EMBL/GenBank/DDBJ whole genome shotgun (WGS) entry which is preliminary data.</text>
</comment>
<dbReference type="EMBL" id="BARW01009002">
    <property type="protein sequence ID" value="GAI74941.1"/>
    <property type="molecule type" value="Genomic_DNA"/>
</dbReference>
<sequence length="293" mass="31000">MHVVGIKQIIERALVSYSGVTTSAGGAGGATLVDSNLSIDYDGQTVLITSGSYTGQARDIDGDTSDGTVTPSSAFGGVIVEGTTFLILSGIPAMAEFDDIKGSGWTNENLTTIDANIDALMAVLGAKDTAAATGAVSGAKLAMAYIKQLVTLLLNATYGLSAIHTDLETVDGIADDIKALVDSAEGDGTPFSYLDAGEEQTVVEDAAVTRRRIWLEFSNRNMTQPGTFRVYRKVDGANYDLYAEQPVLVAAGEERAFDAVFTTNQAWKLTYEEDVDETVARAIPFNVITQVIE</sequence>